<dbReference type="Gene3D" id="1.10.10.10">
    <property type="entry name" value="Winged helix-like DNA-binding domain superfamily/Winged helix DNA-binding domain"/>
    <property type="match status" value="1"/>
</dbReference>
<accession>A0ABQ3V2N6</accession>
<evidence type="ECO:0000259" key="1">
    <source>
        <dbReference type="PROSITE" id="PS50995"/>
    </source>
</evidence>
<dbReference type="PANTHER" id="PTHR33164:SF99">
    <property type="entry name" value="MARR FAMILY REGULATORY PROTEIN"/>
    <property type="match status" value="1"/>
</dbReference>
<protein>
    <submittedName>
        <fullName evidence="2">MarR family transcriptional regulator</fullName>
    </submittedName>
</protein>
<dbReference type="RefSeq" id="WP_201375615.1">
    <property type="nucleotide sequence ID" value="NZ_BNJG01000003.1"/>
</dbReference>
<reference evidence="2 3" key="1">
    <citation type="journal article" date="2021" name="Int. J. Syst. Evol. Microbiol.">
        <title>Reticulibacter mediterranei gen. nov., sp. nov., within the new family Reticulibacteraceae fam. nov., and Ktedonospora formicarum gen. nov., sp. nov., Ktedonobacter robiniae sp. nov., Dictyobacter formicarum sp. nov. and Dictyobacter arantiisoli sp. nov., belonging to the class Ktedonobacteria.</title>
        <authorList>
            <person name="Yabe S."/>
            <person name="Zheng Y."/>
            <person name="Wang C.M."/>
            <person name="Sakai Y."/>
            <person name="Abe K."/>
            <person name="Yokota A."/>
            <person name="Donadio S."/>
            <person name="Cavaletti L."/>
            <person name="Monciardini P."/>
        </authorList>
    </citation>
    <scope>NUCLEOTIDE SEQUENCE [LARGE SCALE GENOMIC DNA]</scope>
    <source>
        <strain evidence="2 3">SOSP1-30</strain>
    </source>
</reference>
<evidence type="ECO:0000313" key="3">
    <source>
        <dbReference type="Proteomes" id="UP000654345"/>
    </source>
</evidence>
<dbReference type="SMART" id="SM00347">
    <property type="entry name" value="HTH_MARR"/>
    <property type="match status" value="1"/>
</dbReference>
<evidence type="ECO:0000313" key="2">
    <source>
        <dbReference type="EMBL" id="GHO59426.1"/>
    </source>
</evidence>
<dbReference type="PROSITE" id="PS50995">
    <property type="entry name" value="HTH_MARR_2"/>
    <property type="match status" value="1"/>
</dbReference>
<feature type="domain" description="HTH marR-type" evidence="1">
    <location>
        <begin position="9"/>
        <end position="141"/>
    </location>
</feature>
<sequence>MPGKEAVNEQSVYHLLIKTFFLLDDSDRQFFAAYGLSTRQYWTLQHLDEQQGRSMVDLSRVLFTDKSNVTGIVDRLERLHLVARTADSRDRRVILITLTPQGRELRDTLQTQYDARIQEHLGVIDPNDLPAILASLQAVCLNVEAYLEKIKE</sequence>
<dbReference type="Pfam" id="PF12802">
    <property type="entry name" value="MarR_2"/>
    <property type="match status" value="1"/>
</dbReference>
<keyword evidence="3" id="KW-1185">Reference proteome</keyword>
<dbReference type="InterPro" id="IPR036388">
    <property type="entry name" value="WH-like_DNA-bd_sf"/>
</dbReference>
<dbReference type="InterPro" id="IPR036390">
    <property type="entry name" value="WH_DNA-bd_sf"/>
</dbReference>
<proteinExistence type="predicted"/>
<dbReference type="InterPro" id="IPR039422">
    <property type="entry name" value="MarR/SlyA-like"/>
</dbReference>
<name>A0ABQ3V2N6_9CHLR</name>
<dbReference type="InterPro" id="IPR000835">
    <property type="entry name" value="HTH_MarR-typ"/>
</dbReference>
<comment type="caution">
    <text evidence="2">The sequence shown here is derived from an EMBL/GenBank/DDBJ whole genome shotgun (WGS) entry which is preliminary data.</text>
</comment>
<dbReference type="SUPFAM" id="SSF46785">
    <property type="entry name" value="Winged helix' DNA-binding domain"/>
    <property type="match status" value="1"/>
</dbReference>
<gene>
    <name evidence="2" type="ORF">KSB_79010</name>
</gene>
<dbReference type="PRINTS" id="PR00598">
    <property type="entry name" value="HTHMARR"/>
</dbReference>
<organism evidence="2 3">
    <name type="scientific">Ktedonobacter robiniae</name>
    <dbReference type="NCBI Taxonomy" id="2778365"/>
    <lineage>
        <taxon>Bacteria</taxon>
        <taxon>Bacillati</taxon>
        <taxon>Chloroflexota</taxon>
        <taxon>Ktedonobacteria</taxon>
        <taxon>Ktedonobacterales</taxon>
        <taxon>Ktedonobacteraceae</taxon>
        <taxon>Ktedonobacter</taxon>
    </lineage>
</organism>
<dbReference type="Proteomes" id="UP000654345">
    <property type="component" value="Unassembled WGS sequence"/>
</dbReference>
<dbReference type="PANTHER" id="PTHR33164">
    <property type="entry name" value="TRANSCRIPTIONAL REGULATOR, MARR FAMILY"/>
    <property type="match status" value="1"/>
</dbReference>
<dbReference type="EMBL" id="BNJG01000003">
    <property type="protein sequence ID" value="GHO59426.1"/>
    <property type="molecule type" value="Genomic_DNA"/>
</dbReference>